<evidence type="ECO:0000313" key="1">
    <source>
        <dbReference type="EMBL" id="KAJ8877309.1"/>
    </source>
</evidence>
<protein>
    <submittedName>
        <fullName evidence="1">Uncharacterized protein</fullName>
    </submittedName>
</protein>
<dbReference type="Proteomes" id="UP001159363">
    <property type="component" value="Chromosome 7"/>
</dbReference>
<name>A0ABQ9GZ31_9NEOP</name>
<organism evidence="1 2">
    <name type="scientific">Dryococelus australis</name>
    <dbReference type="NCBI Taxonomy" id="614101"/>
    <lineage>
        <taxon>Eukaryota</taxon>
        <taxon>Metazoa</taxon>
        <taxon>Ecdysozoa</taxon>
        <taxon>Arthropoda</taxon>
        <taxon>Hexapoda</taxon>
        <taxon>Insecta</taxon>
        <taxon>Pterygota</taxon>
        <taxon>Neoptera</taxon>
        <taxon>Polyneoptera</taxon>
        <taxon>Phasmatodea</taxon>
        <taxon>Verophasmatodea</taxon>
        <taxon>Anareolatae</taxon>
        <taxon>Phasmatidae</taxon>
        <taxon>Eurycanthinae</taxon>
        <taxon>Dryococelus</taxon>
    </lineage>
</organism>
<dbReference type="InterPro" id="IPR036397">
    <property type="entry name" value="RNaseH_sf"/>
</dbReference>
<accession>A0ABQ9GZ31</accession>
<sequence length="921" mass="105196">MEFLNCVGSIDGKQIALQVPIGSLNNYCFTCFSADCQGRISDEGVIENRNLKEVLDEEQLIDLKLDICLEEIRMLYSKLTDQQEDISLNSMLTKCTTNIQNVICGGFSHSFPSTTTSYLKPPPPLTTRATAISKGLEAFTPNILKPNSQRKSDDPGAGGVVDLCFTAFGVGQLVFVRGSINTEACCNILCNEMLPTLWRFKGMDPCYFQDDNTRCHVSRATIQWYADNNVRRLDWPALSPNLNPIEHPWDELDRRVRTRQARSKSITQLMEWLQEEWRRIPVDVLQTLVESMQARSAAVIAARGDPTKNRIRLEIASEKQSSDSHKTLYDQVKRCQERKKKIKASERVNVDVFTQNKRPFLQHNRSQFFTKPLNVSPDTNTRKENTLQARYMLFTVRYTQHNENTARQFRVLRVRAKEYQVRVFNVVLMAPVHTCLKRAENLQVCGALNVDFLRELEGRMSITATLRLQWQRYLLRKAQTCTCLNNEPGTRPQASLLRLFPDSQEMETCAYLSPEDKIDFKLVYTEVTFAIGSEFIRHTLDDSAPIANLQGNKKRIPYCQMWGNTGATTNEKTSEVRLNKGLWMPEEWVGEGQLPLAPQLLVGEFTGSGRYLRAQPAVPNAALKTLVDVLSFARLPTRAEYFCNRLYIAGPSRISAADIRDGRAVPAALAQRFIIKSEVLVYVHRFPEERVVLERRRRGDSRCKEIQKVVGKKRERERCVRVRARRSDDGLNNRDATHSFLTIRCSAERDNNTSFYTCVVICAVMIGIPSRQPCYYCSRTSRNITTCQKVYWNNSIEEDLEGRTGNEDHQYHTNVMSEASTFSISSAICRCFTEVLNRTRDFEEGDIRKFCLQELWPRHKRDRQQQVLPKKWIGTIFAVLDHDGNTARLARRSDEALGVRVSVARIAPSLLDLGSAGSHSS</sequence>
<dbReference type="EMBL" id="JARBHB010000008">
    <property type="protein sequence ID" value="KAJ8877309.1"/>
    <property type="molecule type" value="Genomic_DNA"/>
</dbReference>
<dbReference type="Gene3D" id="3.30.420.10">
    <property type="entry name" value="Ribonuclease H-like superfamily/Ribonuclease H"/>
    <property type="match status" value="1"/>
</dbReference>
<comment type="caution">
    <text evidence="1">The sequence shown here is derived from an EMBL/GenBank/DDBJ whole genome shotgun (WGS) entry which is preliminary data.</text>
</comment>
<keyword evidence="2" id="KW-1185">Reference proteome</keyword>
<reference evidence="1 2" key="1">
    <citation type="submission" date="2023-02" db="EMBL/GenBank/DDBJ databases">
        <title>LHISI_Scaffold_Assembly.</title>
        <authorList>
            <person name="Stuart O.P."/>
            <person name="Cleave R."/>
            <person name="Magrath M.J.L."/>
            <person name="Mikheyev A.S."/>
        </authorList>
    </citation>
    <scope>NUCLEOTIDE SEQUENCE [LARGE SCALE GENOMIC DNA]</scope>
    <source>
        <strain evidence="1">Daus_M_001</strain>
        <tissue evidence="1">Leg muscle</tissue>
    </source>
</reference>
<evidence type="ECO:0000313" key="2">
    <source>
        <dbReference type="Proteomes" id="UP001159363"/>
    </source>
</evidence>
<proteinExistence type="predicted"/>
<gene>
    <name evidence="1" type="ORF">PR048_021763</name>
</gene>